<gene>
    <name evidence="10" type="ORF">H9649_15775</name>
</gene>
<feature type="transmembrane region" description="Helical" evidence="8">
    <location>
        <begin position="254"/>
        <end position="276"/>
    </location>
</feature>
<accession>A0ABR8UDB0</accession>
<evidence type="ECO:0000256" key="1">
    <source>
        <dbReference type="ARBA" id="ARBA00004651"/>
    </source>
</evidence>
<evidence type="ECO:0000256" key="8">
    <source>
        <dbReference type="SAM" id="Phobius"/>
    </source>
</evidence>
<dbReference type="Pfam" id="PF12698">
    <property type="entry name" value="ABC2_membrane_3"/>
    <property type="match status" value="1"/>
</dbReference>
<dbReference type="InterPro" id="IPR051449">
    <property type="entry name" value="ABC-2_transporter_component"/>
</dbReference>
<protein>
    <submittedName>
        <fullName evidence="10">ABC transporter permease</fullName>
    </submittedName>
</protein>
<comment type="similarity">
    <text evidence="2">Belongs to the ABC-2 integral membrane protein family.</text>
</comment>
<keyword evidence="3" id="KW-0813">Transport</keyword>
<evidence type="ECO:0000256" key="4">
    <source>
        <dbReference type="ARBA" id="ARBA00022475"/>
    </source>
</evidence>
<reference evidence="10 11" key="1">
    <citation type="submission" date="2020-08" db="EMBL/GenBank/DDBJ databases">
        <title>A Genomic Blueprint of the Chicken Gut Microbiome.</title>
        <authorList>
            <person name="Gilroy R."/>
            <person name="Ravi A."/>
            <person name="Getino M."/>
            <person name="Pursley I."/>
            <person name="Horton D.L."/>
            <person name="Alikhan N.-F."/>
            <person name="Baker D."/>
            <person name="Gharbi K."/>
            <person name="Hall N."/>
            <person name="Watson M."/>
            <person name="Adriaenssens E.M."/>
            <person name="Foster-Nyarko E."/>
            <person name="Jarju S."/>
            <person name="Secka A."/>
            <person name="Antonio M."/>
            <person name="Oren A."/>
            <person name="Chaudhuri R."/>
            <person name="La Ragione R.M."/>
            <person name="Hildebrand F."/>
            <person name="Pallen M.J."/>
        </authorList>
    </citation>
    <scope>NUCLEOTIDE SEQUENCE [LARGE SCALE GENOMIC DNA]</scope>
    <source>
        <strain evidence="10 11">Sa2YVA2</strain>
    </source>
</reference>
<feature type="transmembrane region" description="Helical" evidence="8">
    <location>
        <begin position="371"/>
        <end position="391"/>
    </location>
</feature>
<name>A0ABR8UDB0_9BACL</name>
<proteinExistence type="inferred from homology"/>
<evidence type="ECO:0000256" key="6">
    <source>
        <dbReference type="ARBA" id="ARBA00022989"/>
    </source>
</evidence>
<dbReference type="PROSITE" id="PS51012">
    <property type="entry name" value="ABC_TM2"/>
    <property type="match status" value="1"/>
</dbReference>
<dbReference type="PANTHER" id="PTHR30294:SF48">
    <property type="entry name" value="LINEARMYCIN RESISTANCE PERMEASE PROTEIN LNRM"/>
    <property type="match status" value="1"/>
</dbReference>
<organism evidence="10 11">
    <name type="scientific">Sporosarcina quadrami</name>
    <dbReference type="NCBI Taxonomy" id="2762234"/>
    <lineage>
        <taxon>Bacteria</taxon>
        <taxon>Bacillati</taxon>
        <taxon>Bacillota</taxon>
        <taxon>Bacilli</taxon>
        <taxon>Bacillales</taxon>
        <taxon>Caryophanaceae</taxon>
        <taxon>Sporosarcina</taxon>
    </lineage>
</organism>
<keyword evidence="11" id="KW-1185">Reference proteome</keyword>
<keyword evidence="4" id="KW-1003">Cell membrane</keyword>
<feature type="transmembrane region" description="Helical" evidence="8">
    <location>
        <begin position="20"/>
        <end position="39"/>
    </location>
</feature>
<evidence type="ECO:0000256" key="2">
    <source>
        <dbReference type="ARBA" id="ARBA00007783"/>
    </source>
</evidence>
<keyword evidence="5 8" id="KW-0812">Transmembrane</keyword>
<keyword evidence="6 8" id="KW-1133">Transmembrane helix</keyword>
<evidence type="ECO:0000313" key="11">
    <source>
        <dbReference type="Proteomes" id="UP000626786"/>
    </source>
</evidence>
<dbReference type="PANTHER" id="PTHR30294">
    <property type="entry name" value="MEMBRANE COMPONENT OF ABC TRANSPORTER YHHJ-RELATED"/>
    <property type="match status" value="1"/>
</dbReference>
<feature type="transmembrane region" description="Helical" evidence="8">
    <location>
        <begin position="204"/>
        <end position="221"/>
    </location>
</feature>
<evidence type="ECO:0000313" key="10">
    <source>
        <dbReference type="EMBL" id="MBD7986030.1"/>
    </source>
</evidence>
<comment type="subcellular location">
    <subcellularLocation>
        <location evidence="1">Cell membrane</location>
        <topology evidence="1">Multi-pass membrane protein</topology>
    </subcellularLocation>
</comment>
<dbReference type="EMBL" id="JACSQN010000020">
    <property type="protein sequence ID" value="MBD7986030.1"/>
    <property type="molecule type" value="Genomic_DNA"/>
</dbReference>
<evidence type="ECO:0000256" key="7">
    <source>
        <dbReference type="ARBA" id="ARBA00023136"/>
    </source>
</evidence>
<comment type="caution">
    <text evidence="10">The sequence shown here is derived from an EMBL/GenBank/DDBJ whole genome shotgun (WGS) entry which is preliminary data.</text>
</comment>
<dbReference type="InterPro" id="IPR013525">
    <property type="entry name" value="ABC2_TM"/>
</dbReference>
<evidence type="ECO:0000256" key="3">
    <source>
        <dbReference type="ARBA" id="ARBA00022448"/>
    </source>
</evidence>
<dbReference type="RefSeq" id="WP_191695858.1">
    <property type="nucleotide sequence ID" value="NZ_JACSQN010000020.1"/>
</dbReference>
<keyword evidence="7 8" id="KW-0472">Membrane</keyword>
<sequence>MKSFLIARKDVQIMLKDKKAFLMMILMPIVLTAILGTALKGMMGESKMPETIVGIYTVESSVLVDTVIESLSEEDLAITMKQAESDKQLQEWIARKDVHVGVRVPKNWGNDATRNRATVVPISGQESAATIIQQLFEAFAQSANIIASSTEKVMEQAIAVSMQGNPVQMDAMQTELGETMQAVIVEQQDYVTEKSIGDETVSAMQYYAAAMGAMFLLFNAMHGGKTFHRERQTETMARVLMTPSSPWSFLAGKFMGTFFFAFLQFTVFLIATHFLLQVNWGSNSLQVFFIVFFYCIAVAGLSMIVAAFTTDEKMADVVGSLGVQVLALLGGSMLPLTLFPAALRKIAMLTPNSWALDSFTSIMSGTDWSALWMPATVLLGIGILSILLSMVKFRRQVL</sequence>
<feature type="transmembrane region" description="Helical" evidence="8">
    <location>
        <begin position="288"/>
        <end position="309"/>
    </location>
</feature>
<dbReference type="Proteomes" id="UP000626786">
    <property type="component" value="Unassembled WGS sequence"/>
</dbReference>
<evidence type="ECO:0000256" key="5">
    <source>
        <dbReference type="ARBA" id="ARBA00022692"/>
    </source>
</evidence>
<dbReference type="InterPro" id="IPR047817">
    <property type="entry name" value="ABC2_TM_bact-type"/>
</dbReference>
<feature type="domain" description="ABC transmembrane type-2" evidence="9">
    <location>
        <begin position="173"/>
        <end position="396"/>
    </location>
</feature>
<evidence type="ECO:0000259" key="9">
    <source>
        <dbReference type="PROSITE" id="PS51012"/>
    </source>
</evidence>
<feature type="transmembrane region" description="Helical" evidence="8">
    <location>
        <begin position="321"/>
        <end position="343"/>
    </location>
</feature>